<dbReference type="Proteomes" id="UP001321749">
    <property type="component" value="Unassembled WGS sequence"/>
</dbReference>
<dbReference type="AlphaFoldDB" id="A0AAV9HWW4"/>
<reference evidence="1" key="2">
    <citation type="submission" date="2023-06" db="EMBL/GenBank/DDBJ databases">
        <authorList>
            <consortium name="Lawrence Berkeley National Laboratory"/>
            <person name="Mondo S.J."/>
            <person name="Hensen N."/>
            <person name="Bonometti L."/>
            <person name="Westerberg I."/>
            <person name="Brannstrom I.O."/>
            <person name="Guillou S."/>
            <person name="Cros-Aarteil S."/>
            <person name="Calhoun S."/>
            <person name="Haridas S."/>
            <person name="Kuo A."/>
            <person name="Pangilinan J."/>
            <person name="Riley R."/>
            <person name="Labutti K."/>
            <person name="Andreopoulos B."/>
            <person name="Lipzen A."/>
            <person name="Chen C."/>
            <person name="Yanf M."/>
            <person name="Daum C."/>
            <person name="Ng V."/>
            <person name="Clum A."/>
            <person name="Steindorff A."/>
            <person name="Ohm R."/>
            <person name="Martin F."/>
            <person name="Silar P."/>
            <person name="Natvig D."/>
            <person name="Lalanne C."/>
            <person name="Gautier V."/>
            <person name="Ament-Velasquez S.L."/>
            <person name="Kruys A."/>
            <person name="Hutchinson M.I."/>
            <person name="Powell A.J."/>
            <person name="Barry K."/>
            <person name="Miller A.N."/>
            <person name="Grigoriev I.V."/>
            <person name="Debuchy R."/>
            <person name="Gladieux P."/>
            <person name="Thoren M.H."/>
            <person name="Johannesson H."/>
        </authorList>
    </citation>
    <scope>NUCLEOTIDE SEQUENCE</scope>
    <source>
        <strain evidence="1">PSN324</strain>
    </source>
</reference>
<dbReference type="EMBL" id="MU864947">
    <property type="protein sequence ID" value="KAK4464535.1"/>
    <property type="molecule type" value="Genomic_DNA"/>
</dbReference>
<name>A0AAV9HWW4_9PEZI</name>
<reference evidence="1" key="1">
    <citation type="journal article" date="2023" name="Mol. Phylogenet. Evol.">
        <title>Genome-scale phylogeny and comparative genomics of the fungal order Sordariales.</title>
        <authorList>
            <person name="Hensen N."/>
            <person name="Bonometti L."/>
            <person name="Westerberg I."/>
            <person name="Brannstrom I.O."/>
            <person name="Guillou S."/>
            <person name="Cros-Aarteil S."/>
            <person name="Calhoun S."/>
            <person name="Haridas S."/>
            <person name="Kuo A."/>
            <person name="Mondo S."/>
            <person name="Pangilinan J."/>
            <person name="Riley R."/>
            <person name="LaButti K."/>
            <person name="Andreopoulos B."/>
            <person name="Lipzen A."/>
            <person name="Chen C."/>
            <person name="Yan M."/>
            <person name="Daum C."/>
            <person name="Ng V."/>
            <person name="Clum A."/>
            <person name="Steindorff A."/>
            <person name="Ohm R.A."/>
            <person name="Martin F."/>
            <person name="Silar P."/>
            <person name="Natvig D.O."/>
            <person name="Lalanne C."/>
            <person name="Gautier V."/>
            <person name="Ament-Velasquez S.L."/>
            <person name="Kruys A."/>
            <person name="Hutchinson M.I."/>
            <person name="Powell A.J."/>
            <person name="Barry K."/>
            <person name="Miller A.N."/>
            <person name="Grigoriev I.V."/>
            <person name="Debuchy R."/>
            <person name="Gladieux P."/>
            <person name="Hiltunen Thoren M."/>
            <person name="Johannesson H."/>
        </authorList>
    </citation>
    <scope>NUCLEOTIDE SEQUENCE</scope>
    <source>
        <strain evidence="1">PSN324</strain>
    </source>
</reference>
<keyword evidence="2" id="KW-1185">Reference proteome</keyword>
<gene>
    <name evidence="1" type="ORF">QBC42DRAFT_249444</name>
</gene>
<proteinExistence type="predicted"/>
<evidence type="ECO:0000313" key="2">
    <source>
        <dbReference type="Proteomes" id="UP001321749"/>
    </source>
</evidence>
<protein>
    <submittedName>
        <fullName evidence="1">Uncharacterized protein</fullName>
    </submittedName>
</protein>
<accession>A0AAV9HWW4</accession>
<comment type="caution">
    <text evidence="1">The sequence shown here is derived from an EMBL/GenBank/DDBJ whole genome shotgun (WGS) entry which is preliminary data.</text>
</comment>
<sequence>MGASSVSSKKKTGHQSARQIIESLMTHRINTLTELCRVERLAAAPETAADAQAFQEPMTSAWTYYVTSNQMLTELVGLAPNYPVCAEMYTYAQDLVRNDPEANRSWNFAWLVLRKIVDDNLIPSYADAEARKPSMWGDMQPTEADIQQLAARFVYEWTTAVNRMLQHWQAEPTWY</sequence>
<evidence type="ECO:0000313" key="1">
    <source>
        <dbReference type="EMBL" id="KAK4464535.1"/>
    </source>
</evidence>
<organism evidence="1 2">
    <name type="scientific">Cladorrhinum samala</name>
    <dbReference type="NCBI Taxonomy" id="585594"/>
    <lineage>
        <taxon>Eukaryota</taxon>
        <taxon>Fungi</taxon>
        <taxon>Dikarya</taxon>
        <taxon>Ascomycota</taxon>
        <taxon>Pezizomycotina</taxon>
        <taxon>Sordariomycetes</taxon>
        <taxon>Sordariomycetidae</taxon>
        <taxon>Sordariales</taxon>
        <taxon>Podosporaceae</taxon>
        <taxon>Cladorrhinum</taxon>
    </lineage>
</organism>